<dbReference type="Proteomes" id="UP000295388">
    <property type="component" value="Unassembled WGS sequence"/>
</dbReference>
<name>A0A4R6J4V7_9ACTN</name>
<evidence type="ECO:0000313" key="2">
    <source>
        <dbReference type="Proteomes" id="UP000295388"/>
    </source>
</evidence>
<organism evidence="1 2">
    <name type="scientific">Kribbella caucasensis</name>
    <dbReference type="NCBI Taxonomy" id="2512215"/>
    <lineage>
        <taxon>Bacteria</taxon>
        <taxon>Bacillati</taxon>
        <taxon>Actinomycetota</taxon>
        <taxon>Actinomycetes</taxon>
        <taxon>Propionibacteriales</taxon>
        <taxon>Kribbellaceae</taxon>
        <taxon>Kribbella</taxon>
    </lineage>
</organism>
<sequence>MTWSLPSGQAIAKQLGAPVLSSADLSELRSYSLGLERSTPLWYYVLKEAEVEEDGLRMGPVGGRIVAEVLIGLLQNDPTSYVAVAPDWRPTLPSAAGTGEFRMVDLLTVAGVDPASRGQ</sequence>
<proteinExistence type="predicted"/>
<accession>A0A4R6J4V7</accession>
<dbReference type="InterPro" id="IPR010255">
    <property type="entry name" value="Haem_peroxidase_sf"/>
</dbReference>
<protein>
    <submittedName>
        <fullName evidence="1">Uncharacterized protein</fullName>
    </submittedName>
</protein>
<evidence type="ECO:0000313" key="1">
    <source>
        <dbReference type="EMBL" id="TDO30432.1"/>
    </source>
</evidence>
<dbReference type="GO" id="GO:0020037">
    <property type="term" value="F:heme binding"/>
    <property type="evidence" value="ECO:0007669"/>
    <property type="project" value="InterPro"/>
</dbReference>
<dbReference type="GO" id="GO:0004601">
    <property type="term" value="F:peroxidase activity"/>
    <property type="evidence" value="ECO:0007669"/>
    <property type="project" value="InterPro"/>
</dbReference>
<comment type="caution">
    <text evidence="1">The sequence shown here is derived from an EMBL/GenBank/DDBJ whole genome shotgun (WGS) entry which is preliminary data.</text>
</comment>
<dbReference type="RefSeq" id="WP_133805662.1">
    <property type="nucleotide sequence ID" value="NZ_SNWQ01000038.1"/>
</dbReference>
<dbReference type="SUPFAM" id="SSF48113">
    <property type="entry name" value="Heme-dependent peroxidases"/>
    <property type="match status" value="1"/>
</dbReference>
<dbReference type="AlphaFoldDB" id="A0A4R6J4V7"/>
<gene>
    <name evidence="1" type="ORF">EV643_13846</name>
</gene>
<dbReference type="GO" id="GO:0006979">
    <property type="term" value="P:response to oxidative stress"/>
    <property type="evidence" value="ECO:0007669"/>
    <property type="project" value="InterPro"/>
</dbReference>
<keyword evidence="2" id="KW-1185">Reference proteome</keyword>
<reference evidence="1 2" key="1">
    <citation type="submission" date="2019-03" db="EMBL/GenBank/DDBJ databases">
        <title>Genomic Encyclopedia of Type Strains, Phase III (KMG-III): the genomes of soil and plant-associated and newly described type strains.</title>
        <authorList>
            <person name="Whitman W."/>
        </authorList>
    </citation>
    <scope>NUCLEOTIDE SEQUENCE [LARGE SCALE GENOMIC DNA]</scope>
    <source>
        <strain evidence="1 2">VKM Ac-2527</strain>
    </source>
</reference>
<dbReference type="OrthoDB" id="105077at2"/>
<dbReference type="EMBL" id="SNWQ01000038">
    <property type="protein sequence ID" value="TDO30432.1"/>
    <property type="molecule type" value="Genomic_DNA"/>
</dbReference>